<reference evidence="3 4" key="1">
    <citation type="submission" date="2013-08" db="EMBL/GenBank/DDBJ databases">
        <title>draft genome of Halomonas huanghegensis, strain BJGMM-B45T.</title>
        <authorList>
            <person name="Miao C."/>
            <person name="Wan Y."/>
            <person name="Jin W."/>
        </authorList>
    </citation>
    <scope>NUCLEOTIDE SEQUENCE [LARGE SCALE GENOMIC DNA]</scope>
    <source>
        <strain evidence="3 4">BJGMM-B45</strain>
    </source>
</reference>
<dbReference type="Proteomes" id="UP000019113">
    <property type="component" value="Unassembled WGS sequence"/>
</dbReference>
<dbReference type="EMBL" id="AVBC01000045">
    <property type="protein sequence ID" value="ERL49432.1"/>
    <property type="molecule type" value="Genomic_DNA"/>
</dbReference>
<evidence type="ECO:0000313" key="3">
    <source>
        <dbReference type="EMBL" id="ERL49432.1"/>
    </source>
</evidence>
<feature type="chain" id="PRO_5009977286" description="Outer membrane protein beta-barrel domain-containing protein" evidence="2">
    <location>
        <begin position="28"/>
        <end position="224"/>
    </location>
</feature>
<evidence type="ECO:0000313" key="4">
    <source>
        <dbReference type="Proteomes" id="UP000019113"/>
    </source>
</evidence>
<evidence type="ECO:0008006" key="5">
    <source>
        <dbReference type="Google" id="ProtNLM"/>
    </source>
</evidence>
<feature type="signal peptide" evidence="2">
    <location>
        <begin position="1"/>
        <end position="27"/>
    </location>
</feature>
<dbReference type="STRING" id="1178482.AR456_07880"/>
<sequence>MLSSSLIVKRIVVAALLLASLAGRVLAATETETEAPAEGPALETESAQPNSSGFKPSTEHPAPSFSTLSQEIVRLDNGVLLQGDEVHTPDGHTSGFRLTAGFTPALSDGLDLGAELRYRESDNVPTNVGGAHVQDVISLGGSLIAGLRVGAFGLYGKAGYTQWSSDPVTGALQNDANSGLARVQGFGARWLATTGWIGQLEMEEVDHPLLEHLNMVTASVHVPF</sequence>
<gene>
    <name evidence="3" type="ORF">BJB45_06535</name>
</gene>
<name>W1N1G1_9GAMM</name>
<evidence type="ECO:0000256" key="1">
    <source>
        <dbReference type="SAM" id="MobiDB-lite"/>
    </source>
</evidence>
<evidence type="ECO:0000256" key="2">
    <source>
        <dbReference type="SAM" id="SignalP"/>
    </source>
</evidence>
<feature type="region of interest" description="Disordered" evidence="1">
    <location>
        <begin position="31"/>
        <end position="65"/>
    </location>
</feature>
<dbReference type="PATRIC" id="fig|1178482.3.peg.3887"/>
<keyword evidence="4" id="KW-1185">Reference proteome</keyword>
<dbReference type="Gene3D" id="2.40.160.20">
    <property type="match status" value="1"/>
</dbReference>
<dbReference type="InterPro" id="IPR011250">
    <property type="entry name" value="OMP/PagP_B-barrel"/>
</dbReference>
<dbReference type="SUPFAM" id="SSF56925">
    <property type="entry name" value="OMPA-like"/>
    <property type="match status" value="1"/>
</dbReference>
<protein>
    <recommendedName>
        <fullName evidence="5">Outer membrane protein beta-barrel domain-containing protein</fullName>
    </recommendedName>
</protein>
<proteinExistence type="predicted"/>
<accession>W1N1G1</accession>
<dbReference type="KEGG" id="hhu:AR456_07880"/>
<organism evidence="3 4">
    <name type="scientific">Halomonas huangheensis</name>
    <dbReference type="NCBI Taxonomy" id="1178482"/>
    <lineage>
        <taxon>Bacteria</taxon>
        <taxon>Pseudomonadati</taxon>
        <taxon>Pseudomonadota</taxon>
        <taxon>Gammaproteobacteria</taxon>
        <taxon>Oceanospirillales</taxon>
        <taxon>Halomonadaceae</taxon>
        <taxon>Halomonas</taxon>
    </lineage>
</organism>
<feature type="compositionally biased region" description="Low complexity" evidence="1">
    <location>
        <begin position="31"/>
        <end position="45"/>
    </location>
</feature>
<dbReference type="AlphaFoldDB" id="W1N1G1"/>
<keyword evidence="2" id="KW-0732">Signal</keyword>
<feature type="compositionally biased region" description="Polar residues" evidence="1">
    <location>
        <begin position="46"/>
        <end position="55"/>
    </location>
</feature>
<comment type="caution">
    <text evidence="3">The sequence shown here is derived from an EMBL/GenBank/DDBJ whole genome shotgun (WGS) entry which is preliminary data.</text>
</comment>